<evidence type="ECO:0000256" key="6">
    <source>
        <dbReference type="HAMAP-Rule" id="MF_00313"/>
    </source>
</evidence>
<dbReference type="Gene3D" id="3.40.710.10">
    <property type="entry name" value="DD-peptidase/beta-lactamase superfamily"/>
    <property type="match status" value="1"/>
</dbReference>
<protein>
    <recommendedName>
        <fullName evidence="3 6">Glutaminase</fullName>
        <ecNumber evidence="3 6">3.5.1.2</ecNumber>
    </recommendedName>
</protein>
<feature type="binding site" evidence="6">
    <location>
        <position position="158"/>
    </location>
    <ligand>
        <name>substrate</name>
    </ligand>
</feature>
<dbReference type="InterPro" id="IPR012338">
    <property type="entry name" value="Beta-lactam/transpept-like"/>
</dbReference>
<feature type="binding site" evidence="6">
    <location>
        <position position="189"/>
    </location>
    <ligand>
        <name>substrate</name>
    </ligand>
</feature>
<evidence type="ECO:0000313" key="9">
    <source>
        <dbReference type="Proteomes" id="UP001500051"/>
    </source>
</evidence>
<evidence type="ECO:0000256" key="1">
    <source>
        <dbReference type="ARBA" id="ARBA00011076"/>
    </source>
</evidence>
<name>A0ABP7D9T1_9ACTN</name>
<sequence length="409" mass="43900">MRSPIDDEIRQIFDQCSGIVEGEVATYIPELAAADPTAHGLCVMSVEGHSYAYGAVDVPFTVQSISKVFAYALALETHGFETVDELIDVEPSGEAFNELSLDARTHRPRNPMINAGAITASSLLPGDGPEQQVTALLDYLAGFVDHPLTVDDRVYASEASTGHRNRAIAYLLRSVDVLRTDPMAAVDVYFRQCSVQVTARDLALMAATLANGGVQPTTGKLLVSRAVLRRVLSVMAGCGMYDGAGHWLTEVGLPAKSGVSGGILAVLPSQFGVASFAPPLNEHGNSVRGVAAFRSLSEHYGSHLFEPRLGRLHTVRHRTTDVDDPGTVRYALQGDLDVAGTESVLWQLTSEPPSTRRVVVDLGATDRVSAHAGELLAEMSRRYLVDGRTLEVVDPQELLTGIPDVTRLT</sequence>
<dbReference type="PANTHER" id="PTHR12544:SF29">
    <property type="entry name" value="GLUTAMINASE"/>
    <property type="match status" value="1"/>
</dbReference>
<dbReference type="SUPFAM" id="SSF52091">
    <property type="entry name" value="SpoIIaa-like"/>
    <property type="match status" value="1"/>
</dbReference>
<comment type="similarity">
    <text evidence="1 6">Belongs to the glutaminase family.</text>
</comment>
<dbReference type="EMBL" id="BAAAYX010000004">
    <property type="protein sequence ID" value="GAA3702615.1"/>
    <property type="molecule type" value="Genomic_DNA"/>
</dbReference>
<feature type="binding site" evidence="6">
    <location>
        <position position="114"/>
    </location>
    <ligand>
        <name>substrate</name>
    </ligand>
</feature>
<dbReference type="HAMAP" id="MF_00313">
    <property type="entry name" value="Glutaminase"/>
    <property type="match status" value="1"/>
</dbReference>
<dbReference type="PANTHER" id="PTHR12544">
    <property type="entry name" value="GLUTAMINASE"/>
    <property type="match status" value="1"/>
</dbReference>
<keyword evidence="9" id="KW-1185">Reference proteome</keyword>
<dbReference type="RefSeq" id="WP_344812149.1">
    <property type="nucleotide sequence ID" value="NZ_BAAAYX010000004.1"/>
</dbReference>
<keyword evidence="4 6" id="KW-0378">Hydrolase</keyword>
<dbReference type="Pfam" id="PF04960">
    <property type="entry name" value="Glutaminase"/>
    <property type="match status" value="1"/>
</dbReference>
<dbReference type="Proteomes" id="UP001500051">
    <property type="component" value="Unassembled WGS sequence"/>
</dbReference>
<accession>A0ABP7D9T1</accession>
<dbReference type="PROSITE" id="PS50801">
    <property type="entry name" value="STAS"/>
    <property type="match status" value="1"/>
</dbReference>
<comment type="subunit">
    <text evidence="2 6">Homotetramer.</text>
</comment>
<feature type="binding site" evidence="6">
    <location>
        <position position="165"/>
    </location>
    <ligand>
        <name>substrate</name>
    </ligand>
</feature>
<evidence type="ECO:0000313" key="8">
    <source>
        <dbReference type="EMBL" id="GAA3702615.1"/>
    </source>
</evidence>
<dbReference type="InterPro" id="IPR002645">
    <property type="entry name" value="STAS_dom"/>
</dbReference>
<dbReference type="NCBIfam" id="TIGR03814">
    <property type="entry name" value="Gln_ase"/>
    <property type="match status" value="1"/>
</dbReference>
<evidence type="ECO:0000259" key="7">
    <source>
        <dbReference type="PROSITE" id="PS50801"/>
    </source>
</evidence>
<evidence type="ECO:0000256" key="4">
    <source>
        <dbReference type="ARBA" id="ARBA00022801"/>
    </source>
</evidence>
<evidence type="ECO:0000256" key="2">
    <source>
        <dbReference type="ARBA" id="ARBA00011881"/>
    </source>
</evidence>
<feature type="binding site" evidence="6">
    <location>
        <position position="241"/>
    </location>
    <ligand>
        <name>substrate</name>
    </ligand>
</feature>
<dbReference type="InterPro" id="IPR036513">
    <property type="entry name" value="STAS_dom_sf"/>
</dbReference>
<organism evidence="8 9">
    <name type="scientific">Microlunatus aurantiacus</name>
    <dbReference type="NCBI Taxonomy" id="446786"/>
    <lineage>
        <taxon>Bacteria</taxon>
        <taxon>Bacillati</taxon>
        <taxon>Actinomycetota</taxon>
        <taxon>Actinomycetes</taxon>
        <taxon>Propionibacteriales</taxon>
        <taxon>Propionibacteriaceae</taxon>
        <taxon>Microlunatus</taxon>
    </lineage>
</organism>
<proteinExistence type="inferred from homology"/>
<comment type="caution">
    <text evidence="8">The sequence shown here is derived from an EMBL/GenBank/DDBJ whole genome shotgun (WGS) entry which is preliminary data.</text>
</comment>
<feature type="binding site" evidence="6">
    <location>
        <position position="64"/>
    </location>
    <ligand>
        <name>substrate</name>
    </ligand>
</feature>
<evidence type="ECO:0000256" key="3">
    <source>
        <dbReference type="ARBA" id="ARBA00012918"/>
    </source>
</evidence>
<dbReference type="InterPro" id="IPR015868">
    <property type="entry name" value="Glutaminase"/>
</dbReference>
<reference evidence="9" key="1">
    <citation type="journal article" date="2019" name="Int. J. Syst. Evol. Microbiol.">
        <title>The Global Catalogue of Microorganisms (GCM) 10K type strain sequencing project: providing services to taxonomists for standard genome sequencing and annotation.</title>
        <authorList>
            <consortium name="The Broad Institute Genomics Platform"/>
            <consortium name="The Broad Institute Genome Sequencing Center for Infectious Disease"/>
            <person name="Wu L."/>
            <person name="Ma J."/>
        </authorList>
    </citation>
    <scope>NUCLEOTIDE SEQUENCE [LARGE SCALE GENOMIC DNA]</scope>
    <source>
        <strain evidence="9">JCM 16548</strain>
    </source>
</reference>
<feature type="domain" description="STAS" evidence="7">
    <location>
        <begin position="325"/>
        <end position="409"/>
    </location>
</feature>
<evidence type="ECO:0000256" key="5">
    <source>
        <dbReference type="ARBA" id="ARBA00049534"/>
    </source>
</evidence>
<dbReference type="SUPFAM" id="SSF56601">
    <property type="entry name" value="beta-lactamase/transpeptidase-like"/>
    <property type="match status" value="1"/>
</dbReference>
<gene>
    <name evidence="6" type="primary">glsA</name>
    <name evidence="8" type="ORF">GCM10022204_19640</name>
</gene>
<dbReference type="EC" id="3.5.1.2" evidence="3 6"/>
<keyword evidence="6" id="KW-0007">Acetylation</keyword>
<feature type="binding site" evidence="6">
    <location>
        <position position="259"/>
    </location>
    <ligand>
        <name>substrate</name>
    </ligand>
</feature>
<comment type="catalytic activity">
    <reaction evidence="5 6">
        <text>L-glutamine + H2O = L-glutamate + NH4(+)</text>
        <dbReference type="Rhea" id="RHEA:15889"/>
        <dbReference type="ChEBI" id="CHEBI:15377"/>
        <dbReference type="ChEBI" id="CHEBI:28938"/>
        <dbReference type="ChEBI" id="CHEBI:29985"/>
        <dbReference type="ChEBI" id="CHEBI:58359"/>
        <dbReference type="EC" id="3.5.1.2"/>
    </reaction>
</comment>
<dbReference type="Gene3D" id="3.30.750.24">
    <property type="entry name" value="STAS domain"/>
    <property type="match status" value="1"/>
</dbReference>